<dbReference type="Pfam" id="PF00361">
    <property type="entry name" value="Proton_antipo_M"/>
    <property type="match status" value="1"/>
</dbReference>
<evidence type="ECO:0000313" key="9">
    <source>
        <dbReference type="Proteomes" id="UP000316343"/>
    </source>
</evidence>
<dbReference type="Proteomes" id="UP000316343">
    <property type="component" value="Unassembled WGS sequence"/>
</dbReference>
<feature type="transmembrane region" description="Helical" evidence="5">
    <location>
        <begin position="139"/>
        <end position="158"/>
    </location>
</feature>
<feature type="transmembrane region" description="Helical" evidence="5">
    <location>
        <begin position="78"/>
        <end position="102"/>
    </location>
</feature>
<keyword evidence="5" id="KW-0830">Ubiquinone</keyword>
<keyword evidence="5" id="KW-1003">Cell membrane</keyword>
<feature type="transmembrane region" description="Helical" evidence="5">
    <location>
        <begin position="6"/>
        <end position="30"/>
    </location>
</feature>
<protein>
    <recommendedName>
        <fullName evidence="5">NADH-quinone oxidoreductase subunit N</fullName>
        <ecNumber evidence="5">7.1.1.-</ecNumber>
    </recommendedName>
    <alternativeName>
        <fullName evidence="5">NADH dehydrogenase I subunit N</fullName>
    </alternativeName>
    <alternativeName>
        <fullName evidence="5">NDH-1 subunit N</fullName>
    </alternativeName>
</protein>
<dbReference type="GO" id="GO:0050136">
    <property type="term" value="F:NADH dehydrogenase (quinone) (non-electrogenic) activity"/>
    <property type="evidence" value="ECO:0007669"/>
    <property type="project" value="UniProtKB-UniRule"/>
</dbReference>
<dbReference type="OrthoDB" id="9811718at2"/>
<dbReference type="GO" id="GO:0012505">
    <property type="term" value="C:endomembrane system"/>
    <property type="evidence" value="ECO:0007669"/>
    <property type="project" value="UniProtKB-SubCell"/>
</dbReference>
<comment type="subunit">
    <text evidence="5">NDH-1 is composed of 14 different subunits. Subunits NuoA, H, J, K, L, M, N constitute the membrane sector of the complex.</text>
</comment>
<comment type="similarity">
    <text evidence="5">Belongs to the complex I subunit 2 family.</text>
</comment>
<evidence type="ECO:0000313" key="8">
    <source>
        <dbReference type="EMBL" id="TRD12551.1"/>
    </source>
</evidence>
<dbReference type="AlphaFoldDB" id="A0A547PEH9"/>
<comment type="subcellular location">
    <subcellularLocation>
        <location evidence="5">Cell membrane</location>
        <topology evidence="5">Multi-pass membrane protein</topology>
    </subcellularLocation>
    <subcellularLocation>
        <location evidence="1">Endomembrane system</location>
        <topology evidence="1">Multi-pass membrane protein</topology>
    </subcellularLocation>
    <subcellularLocation>
        <location evidence="6">Membrane</location>
        <topology evidence="6">Multi-pass membrane protein</topology>
    </subcellularLocation>
</comment>
<keyword evidence="3 5" id="KW-1133">Transmembrane helix</keyword>
<keyword evidence="9" id="KW-1185">Reference proteome</keyword>
<keyword evidence="5" id="KW-0874">Quinone</keyword>
<keyword evidence="5" id="KW-0813">Transport</keyword>
<dbReference type="GO" id="GO:0008137">
    <property type="term" value="F:NADH dehydrogenase (ubiquinone) activity"/>
    <property type="evidence" value="ECO:0007669"/>
    <property type="project" value="InterPro"/>
</dbReference>
<feature type="transmembrane region" description="Helical" evidence="5">
    <location>
        <begin position="170"/>
        <end position="191"/>
    </location>
</feature>
<gene>
    <name evidence="5 8" type="primary">nuoN</name>
    <name evidence="8" type="ORF">FGU71_12210</name>
</gene>
<evidence type="ECO:0000256" key="3">
    <source>
        <dbReference type="ARBA" id="ARBA00022989"/>
    </source>
</evidence>
<dbReference type="NCBIfam" id="TIGR01770">
    <property type="entry name" value="NDH_I_N"/>
    <property type="match status" value="1"/>
</dbReference>
<reference evidence="8 9" key="1">
    <citation type="submission" date="2019-06" db="EMBL/GenBank/DDBJ databases">
        <title>Erythrobacter insulae sp. nov., isolated from a tidal flat.</title>
        <authorList>
            <person name="Yoon J.-H."/>
        </authorList>
    </citation>
    <scope>NUCLEOTIDE SEQUENCE [LARGE SCALE GENOMIC DNA]</scope>
    <source>
        <strain evidence="8 9">JBTF-M21</strain>
    </source>
</reference>
<dbReference type="InterPro" id="IPR010096">
    <property type="entry name" value="NADH-Q_OxRdtase_suN/2"/>
</dbReference>
<dbReference type="GO" id="GO:0048038">
    <property type="term" value="F:quinone binding"/>
    <property type="evidence" value="ECO:0007669"/>
    <property type="project" value="UniProtKB-KW"/>
</dbReference>
<dbReference type="EMBL" id="VHJK01000001">
    <property type="protein sequence ID" value="TRD12551.1"/>
    <property type="molecule type" value="Genomic_DNA"/>
</dbReference>
<feature type="transmembrane region" description="Helical" evidence="5">
    <location>
        <begin position="411"/>
        <end position="432"/>
    </location>
</feature>
<feature type="transmembrane region" description="Helical" evidence="5">
    <location>
        <begin position="37"/>
        <end position="58"/>
    </location>
</feature>
<accession>A0A547PEH9</accession>
<keyword evidence="4 5" id="KW-0472">Membrane</keyword>
<dbReference type="RefSeq" id="WP_142788823.1">
    <property type="nucleotide sequence ID" value="NZ_VHJK01000001.1"/>
</dbReference>
<keyword evidence="5" id="KW-1278">Translocase</keyword>
<dbReference type="NCBIfam" id="NF004440">
    <property type="entry name" value="PRK05777.1-3"/>
    <property type="match status" value="1"/>
</dbReference>
<sequence>MDFAASFALIVPELILTVSGLALLMVAAWGGDKSGRFIAIAAVTAFFAAGFMLVPGLHFGTDGPETYAFGGLMQVDTFALFAKAMIYLAAIACLMVAPAFFNSAAAGTERGMRAEYPVLILFAALGMSIMVSANDFMTLYLGLELNSLASYVLAAILRRDARSAEAGLKYFVLGALASGILLYGMSLLYGFTGGTDFATVRAGLSGELATGALFGLIFVMAGLAFKIAAVPFHMWTPDVYEGAPTPVTAFFATAPKVAAVALTARVVIEVFGGQVLAWQQIVMFTALASIIFGALGAIGQENLKRLLAYSSINNVGFILLGLAVAEQAGISAMLVYLFIYVAMSIGAFVALLMLRGDDGALYETFADIRGLSVTKPAIAWCLLITMFSLAGIPPLLGFYGKFVIFQATVEAGLIAFGAIAIAASVIGAFYYIKFVKVMFFDEPANLVTGKSGGAHWVLLLLTAAIISPLGYLLTPSITDLADKAAAALFLAV</sequence>
<comment type="catalytic activity">
    <reaction evidence="5">
        <text>a quinone + NADH + 5 H(+)(in) = a quinol + NAD(+) + 4 H(+)(out)</text>
        <dbReference type="Rhea" id="RHEA:57888"/>
        <dbReference type="ChEBI" id="CHEBI:15378"/>
        <dbReference type="ChEBI" id="CHEBI:24646"/>
        <dbReference type="ChEBI" id="CHEBI:57540"/>
        <dbReference type="ChEBI" id="CHEBI:57945"/>
        <dbReference type="ChEBI" id="CHEBI:132124"/>
    </reaction>
</comment>
<dbReference type="EC" id="7.1.1.-" evidence="5"/>
<feature type="transmembrane region" description="Helical" evidence="5">
    <location>
        <begin position="453"/>
        <end position="473"/>
    </location>
</feature>
<feature type="domain" description="NADH:quinone oxidoreductase/Mrp antiporter transmembrane" evidence="7">
    <location>
        <begin position="133"/>
        <end position="426"/>
    </location>
</feature>
<dbReference type="GO" id="GO:0005886">
    <property type="term" value="C:plasma membrane"/>
    <property type="evidence" value="ECO:0007669"/>
    <property type="project" value="UniProtKB-SubCell"/>
</dbReference>
<evidence type="ECO:0000256" key="4">
    <source>
        <dbReference type="ARBA" id="ARBA00023136"/>
    </source>
</evidence>
<feature type="transmembrane region" description="Helical" evidence="5">
    <location>
        <begin position="306"/>
        <end position="325"/>
    </location>
</feature>
<comment type="caution">
    <text evidence="8">The sequence shown here is derived from an EMBL/GenBank/DDBJ whole genome shotgun (WGS) entry which is preliminary data.</text>
</comment>
<keyword evidence="2 5" id="KW-0812">Transmembrane</keyword>
<dbReference type="InterPro" id="IPR001750">
    <property type="entry name" value="ND/Mrp_TM"/>
</dbReference>
<keyword evidence="8" id="KW-0560">Oxidoreductase</keyword>
<organism evidence="8 9">
    <name type="scientific">Erythrobacter insulae</name>
    <dbReference type="NCBI Taxonomy" id="2584124"/>
    <lineage>
        <taxon>Bacteria</taxon>
        <taxon>Pseudomonadati</taxon>
        <taxon>Pseudomonadota</taxon>
        <taxon>Alphaproteobacteria</taxon>
        <taxon>Sphingomonadales</taxon>
        <taxon>Erythrobacteraceae</taxon>
        <taxon>Erythrobacter/Porphyrobacter group</taxon>
        <taxon>Erythrobacter</taxon>
    </lineage>
</organism>
<evidence type="ECO:0000256" key="5">
    <source>
        <dbReference type="HAMAP-Rule" id="MF_00445"/>
    </source>
</evidence>
<proteinExistence type="inferred from homology"/>
<evidence type="ECO:0000256" key="6">
    <source>
        <dbReference type="RuleBase" id="RU000320"/>
    </source>
</evidence>
<feature type="transmembrane region" description="Helical" evidence="5">
    <location>
        <begin position="377"/>
        <end position="399"/>
    </location>
</feature>
<feature type="transmembrane region" description="Helical" evidence="5">
    <location>
        <begin position="114"/>
        <end position="133"/>
    </location>
</feature>
<dbReference type="GO" id="GO:0042773">
    <property type="term" value="P:ATP synthesis coupled electron transport"/>
    <property type="evidence" value="ECO:0007669"/>
    <property type="project" value="InterPro"/>
</dbReference>
<feature type="transmembrane region" description="Helical" evidence="5">
    <location>
        <begin position="280"/>
        <end position="299"/>
    </location>
</feature>
<evidence type="ECO:0000259" key="7">
    <source>
        <dbReference type="Pfam" id="PF00361"/>
    </source>
</evidence>
<dbReference type="HAMAP" id="MF_00445">
    <property type="entry name" value="NDH1_NuoN_1"/>
    <property type="match status" value="1"/>
</dbReference>
<feature type="transmembrane region" description="Helical" evidence="5">
    <location>
        <begin position="211"/>
        <end position="235"/>
    </location>
</feature>
<evidence type="ECO:0000256" key="1">
    <source>
        <dbReference type="ARBA" id="ARBA00004127"/>
    </source>
</evidence>
<dbReference type="PANTHER" id="PTHR22773">
    <property type="entry name" value="NADH DEHYDROGENASE"/>
    <property type="match status" value="1"/>
</dbReference>
<evidence type="ECO:0000256" key="2">
    <source>
        <dbReference type="ARBA" id="ARBA00022692"/>
    </source>
</evidence>
<feature type="transmembrane region" description="Helical" evidence="5">
    <location>
        <begin position="337"/>
        <end position="356"/>
    </location>
</feature>
<keyword evidence="5" id="KW-0520">NAD</keyword>
<name>A0A547PEH9_9SPHN</name>
<feature type="transmembrane region" description="Helical" evidence="5">
    <location>
        <begin position="247"/>
        <end position="268"/>
    </location>
</feature>
<comment type="function">
    <text evidence="5">NDH-1 shuttles electrons from NADH, via FMN and iron-sulfur (Fe-S) centers, to quinones in the respiratory chain. The immediate electron acceptor for the enzyme in this species is believed to be ubiquinone. Couples the redox reaction to proton translocation (for every two electrons transferred, four hydrogen ions are translocated across the cytoplasmic membrane), and thus conserves the redox energy in a proton gradient.</text>
</comment>